<evidence type="ECO:0000259" key="1">
    <source>
        <dbReference type="Pfam" id="PF25795"/>
    </source>
</evidence>
<proteinExistence type="predicted"/>
<feature type="domain" description="Exportin-7/Ran-binding protein 17 TPR repeats" evidence="1">
    <location>
        <begin position="487"/>
        <end position="635"/>
    </location>
</feature>
<gene>
    <name evidence="2" type="ORF">TRFO_21324</name>
</gene>
<protein>
    <recommendedName>
        <fullName evidence="1">Exportin-7/Ran-binding protein 17 TPR repeats domain-containing protein</fullName>
    </recommendedName>
</protein>
<dbReference type="InterPro" id="IPR057947">
    <property type="entry name" value="TPR_XPO7/RBP17"/>
</dbReference>
<dbReference type="VEuPathDB" id="TrichDB:TRFO_21324"/>
<reference evidence="2" key="1">
    <citation type="submission" date="2016-10" db="EMBL/GenBank/DDBJ databases">
        <authorList>
            <person name="Benchimol M."/>
            <person name="Almeida L.G."/>
            <person name="Vasconcelos A.T."/>
            <person name="Perreira-Neves A."/>
            <person name="Rosa I.A."/>
            <person name="Tasca T."/>
            <person name="Bogo M.R."/>
            <person name="de Souza W."/>
        </authorList>
    </citation>
    <scope>NUCLEOTIDE SEQUENCE [LARGE SCALE GENOMIC DNA]</scope>
    <source>
        <strain evidence="2">K</strain>
    </source>
</reference>
<organism evidence="2 3">
    <name type="scientific">Tritrichomonas foetus</name>
    <dbReference type="NCBI Taxonomy" id="1144522"/>
    <lineage>
        <taxon>Eukaryota</taxon>
        <taxon>Metamonada</taxon>
        <taxon>Parabasalia</taxon>
        <taxon>Tritrichomonadida</taxon>
        <taxon>Tritrichomonadidae</taxon>
        <taxon>Tritrichomonas</taxon>
    </lineage>
</organism>
<dbReference type="RefSeq" id="XP_068362837.1">
    <property type="nucleotide sequence ID" value="XM_068501894.1"/>
</dbReference>
<keyword evidence="3" id="KW-1185">Reference proteome</keyword>
<evidence type="ECO:0000313" key="3">
    <source>
        <dbReference type="Proteomes" id="UP000179807"/>
    </source>
</evidence>
<accession>A0A1J4KK32</accession>
<comment type="caution">
    <text evidence="2">The sequence shown here is derived from an EMBL/GenBank/DDBJ whole genome shotgun (WGS) entry which is preliminary data.</text>
</comment>
<evidence type="ECO:0000313" key="2">
    <source>
        <dbReference type="EMBL" id="OHT09701.1"/>
    </source>
</evidence>
<dbReference type="Pfam" id="PF25795">
    <property type="entry name" value="TPR_XPO7"/>
    <property type="match status" value="1"/>
</dbReference>
<dbReference type="AlphaFoldDB" id="A0A1J4KK32"/>
<dbReference type="Proteomes" id="UP000179807">
    <property type="component" value="Unassembled WGS sequence"/>
</dbReference>
<sequence length="701" mass="81678">MNGLEPISILMAVDEVYSNGNSDPHYLEILANFQSNPENIPKCQEILNDIESSDACRFFASNTLCKIAQNFLPNWNISLALQLSQWSINYLLELSSNFDRNVFINLSKLNAIILHYFWDSNHEECMEEWGSIIELFDNSPNQWSVGLFLLDSLHDTFLTSTNPKIIEIFSKKCLSTIFSLSFSVAKKMKNTTLPQYRYILEMSLNLINKCILDRNENMIFFSKSPYCALITYDFNDLLIFFYLIEFFFEIFEIFTIPAALKCILSITETADTFDQPLRTRKNKPFHTTQSYNCNELRNLNETPITVMINQICNCVLHVIQSKIGLNDEFTINTLSLILSNIATRMNFFTIQQIKEFKRFIQVLVYFTIYMLESNNHSFENVFHLIQFWSKLEIALRNDGPNVEPKRILANISPQICFSYISSLLNMVTIPGSDTDNAIINFMEAKICQYIFPIQNFIMMNPNLICQQIFTGLLNKQKELEDNINNLQQETFSEEVFQIGALERQLCVFMQIASCVVLIKTSGVQNDPNIKYHPSFFSFMVNLMKCSVDWASKGFLFPRIEMCILLFISQFKNTLFGCASLKTQLSRQLFQQLKNKRSLSSFTECQTFFFDRLIVTLKYFSKFYILLNTTLSILYNDNKILPSSESFANLLDETIRNNLPFMNELKFISLRSKFFSILVKIIFQNHKVDNSYLITILQFFFF</sequence>
<dbReference type="GeneID" id="94836598"/>
<dbReference type="EMBL" id="MLAK01000632">
    <property type="protein sequence ID" value="OHT09701.1"/>
    <property type="molecule type" value="Genomic_DNA"/>
</dbReference>
<name>A0A1J4KK32_9EUKA</name>